<keyword evidence="13" id="KW-0732">Signal</keyword>
<dbReference type="GO" id="GO:0005789">
    <property type="term" value="C:endoplasmic reticulum membrane"/>
    <property type="evidence" value="ECO:0007669"/>
    <property type="project" value="UniProtKB-SubCell"/>
</dbReference>
<dbReference type="EMBL" id="HBUF01659426">
    <property type="protein sequence ID" value="CAG6788362.1"/>
    <property type="molecule type" value="Transcribed_RNA"/>
</dbReference>
<dbReference type="InterPro" id="IPR003598">
    <property type="entry name" value="Ig_sub2"/>
</dbReference>
<dbReference type="Pfam" id="PF07679">
    <property type="entry name" value="I-set"/>
    <property type="match status" value="1"/>
</dbReference>
<dbReference type="InterPro" id="IPR013098">
    <property type="entry name" value="Ig_I-set"/>
</dbReference>
<dbReference type="GO" id="GO:0030424">
    <property type="term" value="C:axon"/>
    <property type="evidence" value="ECO:0007669"/>
    <property type="project" value="TreeGrafter"/>
</dbReference>
<feature type="domain" description="Ig-like" evidence="14">
    <location>
        <begin position="127"/>
        <end position="222"/>
    </location>
</feature>
<dbReference type="SUPFAM" id="SSF48726">
    <property type="entry name" value="Immunoglobulin"/>
    <property type="match status" value="2"/>
</dbReference>
<evidence type="ECO:0000256" key="12">
    <source>
        <dbReference type="SAM" id="Phobius"/>
    </source>
</evidence>
<dbReference type="GO" id="GO:0098632">
    <property type="term" value="F:cell-cell adhesion mediator activity"/>
    <property type="evidence" value="ECO:0007669"/>
    <property type="project" value="TreeGrafter"/>
</dbReference>
<dbReference type="EMBL" id="HBUF01243195">
    <property type="protein sequence ID" value="CAG6677660.1"/>
    <property type="molecule type" value="Transcribed_RNA"/>
</dbReference>
<evidence type="ECO:0000313" key="15">
    <source>
        <dbReference type="EMBL" id="CAG6677660.1"/>
    </source>
</evidence>
<keyword evidence="7" id="KW-0325">Glycoprotein</keyword>
<keyword evidence="12" id="KW-0812">Transmembrane</keyword>
<accession>A0A8D8X101</accession>
<evidence type="ECO:0000256" key="8">
    <source>
        <dbReference type="ARBA" id="ARBA00023319"/>
    </source>
</evidence>
<keyword evidence="8" id="KW-0393">Immunoglobulin domain</keyword>
<evidence type="ECO:0000256" key="11">
    <source>
        <dbReference type="SAM" id="MobiDB-lite"/>
    </source>
</evidence>
<dbReference type="FunFam" id="2.60.40.10:FF:000032">
    <property type="entry name" value="palladin isoform X1"/>
    <property type="match status" value="1"/>
</dbReference>
<dbReference type="PANTHER" id="PTHR10075:SF107">
    <property type="entry name" value="BASIGIN"/>
    <property type="match status" value="1"/>
</dbReference>
<keyword evidence="6" id="KW-0675">Receptor</keyword>
<organism evidence="15">
    <name type="scientific">Cacopsylla melanoneura</name>
    <dbReference type="NCBI Taxonomy" id="428564"/>
    <lineage>
        <taxon>Eukaryota</taxon>
        <taxon>Metazoa</taxon>
        <taxon>Ecdysozoa</taxon>
        <taxon>Arthropoda</taxon>
        <taxon>Hexapoda</taxon>
        <taxon>Insecta</taxon>
        <taxon>Pterygota</taxon>
        <taxon>Neoptera</taxon>
        <taxon>Paraneoptera</taxon>
        <taxon>Hemiptera</taxon>
        <taxon>Sternorrhyncha</taxon>
        <taxon>Psylloidea</taxon>
        <taxon>Psyllidae</taxon>
        <taxon>Psyllinae</taxon>
        <taxon>Cacopsylla</taxon>
    </lineage>
</organism>
<reference evidence="15" key="1">
    <citation type="submission" date="2021-05" db="EMBL/GenBank/DDBJ databases">
        <authorList>
            <person name="Alioto T."/>
            <person name="Alioto T."/>
            <person name="Gomez Garrido J."/>
        </authorList>
    </citation>
    <scope>NUCLEOTIDE SEQUENCE</scope>
</reference>
<evidence type="ECO:0000256" key="13">
    <source>
        <dbReference type="SAM" id="SignalP"/>
    </source>
</evidence>
<protein>
    <recommendedName>
        <fullName evidence="10">Basigin</fullName>
    </recommendedName>
</protein>
<dbReference type="EMBL" id="HBUF01340804">
    <property type="protein sequence ID" value="CAG6703049.1"/>
    <property type="molecule type" value="Transcribed_RNA"/>
</dbReference>
<dbReference type="SMART" id="SM00409">
    <property type="entry name" value="IG"/>
    <property type="match status" value="2"/>
</dbReference>
<dbReference type="EMBL" id="HBUF01340806">
    <property type="protein sequence ID" value="CAG6703055.1"/>
    <property type="molecule type" value="Transcribed_RNA"/>
</dbReference>
<sequence>MYKCAVIGVLIVVLLHQSILANANVIKANFDFEEKYKVFEYRQPFTLSCQVSVTLPSEDYQIKWYKGNRSIQDVHEIQNRLTSTNISITIRKANVDDAGIYSCRLTDPRSTNTTPIDQAEFDVIMKPTAKLVETLTVIEGEKLRLECIVMGSPLPTVEWRVGNTSYLRSQDRVKLSENPDKKGIANAVLQIDEARMSDRGTYYCHGNNIATRMYPATEADVYVRVKDKLAALWPFLGIVVEVVVLCTIILIYEKKRNKSELEESDTDQSPEQNFSKDNVRRRKDKK</sequence>
<evidence type="ECO:0000256" key="5">
    <source>
        <dbReference type="ARBA" id="ARBA00023157"/>
    </source>
</evidence>
<dbReference type="InterPro" id="IPR013783">
    <property type="entry name" value="Ig-like_fold"/>
</dbReference>
<evidence type="ECO:0000256" key="2">
    <source>
        <dbReference type="ARBA" id="ARBA00022475"/>
    </source>
</evidence>
<feature type="transmembrane region" description="Helical" evidence="12">
    <location>
        <begin position="231"/>
        <end position="252"/>
    </location>
</feature>
<dbReference type="EMBL" id="HBUF01243197">
    <property type="protein sequence ID" value="CAG6677664.1"/>
    <property type="molecule type" value="Transcribed_RNA"/>
</dbReference>
<dbReference type="EMBL" id="HBUF01659423">
    <property type="protein sequence ID" value="CAG6788355.1"/>
    <property type="molecule type" value="Transcribed_RNA"/>
</dbReference>
<dbReference type="AlphaFoldDB" id="A0A8D8X101"/>
<dbReference type="InterPro" id="IPR007110">
    <property type="entry name" value="Ig-like_dom"/>
</dbReference>
<evidence type="ECO:0000256" key="7">
    <source>
        <dbReference type="ARBA" id="ARBA00023180"/>
    </source>
</evidence>
<evidence type="ECO:0000256" key="1">
    <source>
        <dbReference type="ARBA" id="ARBA00004115"/>
    </source>
</evidence>
<dbReference type="Pfam" id="PF13895">
    <property type="entry name" value="Ig_2"/>
    <property type="match status" value="1"/>
</dbReference>
<proteinExistence type="predicted"/>
<dbReference type="EMBL" id="HBUF01340809">
    <property type="protein sequence ID" value="CAG6703064.1"/>
    <property type="molecule type" value="Transcribed_RNA"/>
</dbReference>
<feature type="chain" id="PRO_5036262508" description="Basigin" evidence="13">
    <location>
        <begin position="24"/>
        <end position="286"/>
    </location>
</feature>
<dbReference type="GO" id="GO:0070593">
    <property type="term" value="P:dendrite self-avoidance"/>
    <property type="evidence" value="ECO:0007669"/>
    <property type="project" value="TreeGrafter"/>
</dbReference>
<keyword evidence="2" id="KW-1003">Cell membrane</keyword>
<dbReference type="PROSITE" id="PS50835">
    <property type="entry name" value="IG_LIKE"/>
    <property type="match status" value="2"/>
</dbReference>
<dbReference type="SMART" id="SM00408">
    <property type="entry name" value="IGc2"/>
    <property type="match status" value="2"/>
</dbReference>
<feature type="domain" description="Ig-like" evidence="14">
    <location>
        <begin position="43"/>
        <end position="122"/>
    </location>
</feature>
<dbReference type="GO" id="GO:0007411">
    <property type="term" value="P:axon guidance"/>
    <property type="evidence" value="ECO:0007669"/>
    <property type="project" value="TreeGrafter"/>
</dbReference>
<evidence type="ECO:0000256" key="10">
    <source>
        <dbReference type="ARBA" id="ARBA00023876"/>
    </source>
</evidence>
<evidence type="ECO:0000259" key="14">
    <source>
        <dbReference type="PROSITE" id="PS50835"/>
    </source>
</evidence>
<keyword evidence="3" id="KW-0256">Endoplasmic reticulum</keyword>
<dbReference type="InterPro" id="IPR003599">
    <property type="entry name" value="Ig_sub"/>
</dbReference>
<dbReference type="InterPro" id="IPR036179">
    <property type="entry name" value="Ig-like_dom_sf"/>
</dbReference>
<evidence type="ECO:0000256" key="9">
    <source>
        <dbReference type="ARBA" id="ARBA00023768"/>
    </source>
</evidence>
<keyword evidence="5" id="KW-1015">Disulfide bond</keyword>
<evidence type="ECO:0000256" key="4">
    <source>
        <dbReference type="ARBA" id="ARBA00023136"/>
    </source>
</evidence>
<evidence type="ECO:0000256" key="3">
    <source>
        <dbReference type="ARBA" id="ARBA00022824"/>
    </source>
</evidence>
<dbReference type="GO" id="GO:0007156">
    <property type="term" value="P:homophilic cell adhesion via plasma membrane adhesion molecules"/>
    <property type="evidence" value="ECO:0007669"/>
    <property type="project" value="TreeGrafter"/>
</dbReference>
<keyword evidence="12" id="KW-1133">Transmembrane helix</keyword>
<name>A0A8D8X101_9HEMI</name>
<feature type="region of interest" description="Disordered" evidence="11">
    <location>
        <begin position="258"/>
        <end position="286"/>
    </location>
</feature>
<dbReference type="PANTHER" id="PTHR10075">
    <property type="entry name" value="BASIGIN RELATED"/>
    <property type="match status" value="1"/>
</dbReference>
<evidence type="ECO:0000256" key="6">
    <source>
        <dbReference type="ARBA" id="ARBA00023170"/>
    </source>
</evidence>
<keyword evidence="4 12" id="KW-0472">Membrane</keyword>
<dbReference type="Gene3D" id="2.60.40.10">
    <property type="entry name" value="Immunoglobulins"/>
    <property type="match status" value="2"/>
</dbReference>
<dbReference type="CDD" id="cd00096">
    <property type="entry name" value="Ig"/>
    <property type="match status" value="1"/>
</dbReference>
<dbReference type="EMBL" id="HBUF01243194">
    <property type="protein sequence ID" value="CAG6677658.1"/>
    <property type="molecule type" value="Transcribed_RNA"/>
</dbReference>
<feature type="signal peptide" evidence="13">
    <location>
        <begin position="1"/>
        <end position="23"/>
    </location>
</feature>
<dbReference type="GO" id="GO:0016323">
    <property type="term" value="C:basolateral plasma membrane"/>
    <property type="evidence" value="ECO:0007669"/>
    <property type="project" value="UniProtKB-SubCell"/>
</dbReference>
<comment type="subcellular location">
    <subcellularLocation>
        <location evidence="9">Basolateral cell membrane</location>
        <topology evidence="9">Single-pass type I membrane protein</topology>
    </subcellularLocation>
    <subcellularLocation>
        <location evidence="1">Endoplasmic reticulum membrane</location>
        <topology evidence="1">Single-pass type I membrane protein</topology>
    </subcellularLocation>
</comment>